<dbReference type="AlphaFoldDB" id="A0A183PXD2"/>
<proteinExistence type="predicted"/>
<evidence type="ECO:0000313" key="1">
    <source>
        <dbReference type="EMBL" id="VDP78639.1"/>
    </source>
</evidence>
<dbReference type="EMBL" id="UZAL01041523">
    <property type="protein sequence ID" value="VDP78639.1"/>
    <property type="molecule type" value="Genomic_DNA"/>
</dbReference>
<protein>
    <submittedName>
        <fullName evidence="1">Uncharacterized protein</fullName>
    </submittedName>
</protein>
<organism evidence="1 2">
    <name type="scientific">Schistosoma mattheei</name>
    <dbReference type="NCBI Taxonomy" id="31246"/>
    <lineage>
        <taxon>Eukaryota</taxon>
        <taxon>Metazoa</taxon>
        <taxon>Spiralia</taxon>
        <taxon>Lophotrochozoa</taxon>
        <taxon>Platyhelminthes</taxon>
        <taxon>Trematoda</taxon>
        <taxon>Digenea</taxon>
        <taxon>Strigeidida</taxon>
        <taxon>Schistosomatoidea</taxon>
        <taxon>Schistosomatidae</taxon>
        <taxon>Schistosoma</taxon>
    </lineage>
</organism>
<evidence type="ECO:0000313" key="2">
    <source>
        <dbReference type="Proteomes" id="UP000269396"/>
    </source>
</evidence>
<dbReference type="Proteomes" id="UP000269396">
    <property type="component" value="Unassembled WGS sequence"/>
</dbReference>
<name>A0A183PXD2_9TREM</name>
<reference evidence="1 2" key="1">
    <citation type="submission" date="2018-11" db="EMBL/GenBank/DDBJ databases">
        <authorList>
            <consortium name="Pathogen Informatics"/>
        </authorList>
    </citation>
    <scope>NUCLEOTIDE SEQUENCE [LARGE SCALE GENOMIC DNA]</scope>
    <source>
        <strain>Denwood</strain>
        <strain evidence="2">Zambia</strain>
    </source>
</reference>
<accession>A0A183PXD2</accession>
<keyword evidence="2" id="KW-1185">Reference proteome</keyword>
<gene>
    <name evidence="1" type="ORF">SMTD_LOCUS19018</name>
</gene>
<sequence length="123" mass="14211">MRQLYDMTKKLVGEYSKPERQVKNKNDKPVAEIQGERNKWIEHFEELLNRPIPLSPMDIEAEHTDLPEAVTPPTIEEIRMTTRQIKSGKAEGPDNIPAETLKSDTEVTAKMLHVQFRRKDGCQ</sequence>